<protein>
    <submittedName>
        <fullName evidence="3">Short chain dehydrogenase citE</fullName>
    </submittedName>
</protein>
<dbReference type="Pfam" id="PF00106">
    <property type="entry name" value="adh_short"/>
    <property type="match status" value="1"/>
</dbReference>
<dbReference type="InterPro" id="IPR051468">
    <property type="entry name" value="Fungal_SecMetab_SDRs"/>
</dbReference>
<accession>A0A8J4Y2H6</accession>
<keyword evidence="4" id="KW-1185">Reference proteome</keyword>
<evidence type="ECO:0000313" key="3">
    <source>
        <dbReference type="EMBL" id="KAG0719353.1"/>
    </source>
</evidence>
<organism evidence="3 4">
    <name type="scientific">Chionoecetes opilio</name>
    <name type="common">Atlantic snow crab</name>
    <name type="synonym">Cancer opilio</name>
    <dbReference type="NCBI Taxonomy" id="41210"/>
    <lineage>
        <taxon>Eukaryota</taxon>
        <taxon>Metazoa</taxon>
        <taxon>Ecdysozoa</taxon>
        <taxon>Arthropoda</taxon>
        <taxon>Crustacea</taxon>
        <taxon>Multicrustacea</taxon>
        <taxon>Malacostraca</taxon>
        <taxon>Eumalacostraca</taxon>
        <taxon>Eucarida</taxon>
        <taxon>Decapoda</taxon>
        <taxon>Pleocyemata</taxon>
        <taxon>Brachyura</taxon>
        <taxon>Eubrachyura</taxon>
        <taxon>Majoidea</taxon>
        <taxon>Majidae</taxon>
        <taxon>Chionoecetes</taxon>
    </lineage>
</organism>
<dbReference type="AlphaFoldDB" id="A0A8J4Y2H6"/>
<keyword evidence="2" id="KW-0560">Oxidoreductase</keyword>
<evidence type="ECO:0000256" key="1">
    <source>
        <dbReference type="ARBA" id="ARBA00022857"/>
    </source>
</evidence>
<dbReference type="Gene3D" id="3.40.50.720">
    <property type="entry name" value="NAD(P)-binding Rossmann-like Domain"/>
    <property type="match status" value="1"/>
</dbReference>
<dbReference type="GO" id="GO:0005737">
    <property type="term" value="C:cytoplasm"/>
    <property type="evidence" value="ECO:0007669"/>
    <property type="project" value="TreeGrafter"/>
</dbReference>
<dbReference type="PRINTS" id="PR00081">
    <property type="entry name" value="GDHRDH"/>
</dbReference>
<dbReference type="InterPro" id="IPR036291">
    <property type="entry name" value="NAD(P)-bd_dom_sf"/>
</dbReference>
<dbReference type="Proteomes" id="UP000770661">
    <property type="component" value="Unassembled WGS sequence"/>
</dbReference>
<comment type="caution">
    <text evidence="3">The sequence shown here is derived from an EMBL/GenBank/DDBJ whole genome shotgun (WGS) entry which is preliminary data.</text>
</comment>
<dbReference type="InterPro" id="IPR002347">
    <property type="entry name" value="SDR_fam"/>
</dbReference>
<proteinExistence type="predicted"/>
<name>A0A8J4Y2H6_CHIOP</name>
<dbReference type="EMBL" id="JACEEZ010014659">
    <property type="protein sequence ID" value="KAG0719353.1"/>
    <property type="molecule type" value="Genomic_DNA"/>
</dbReference>
<reference evidence="3" key="1">
    <citation type="submission" date="2020-07" db="EMBL/GenBank/DDBJ databases">
        <title>The High-quality genome of the commercially important snow crab, Chionoecetes opilio.</title>
        <authorList>
            <person name="Jeong J.-H."/>
            <person name="Ryu S."/>
        </authorList>
    </citation>
    <scope>NUCLEOTIDE SEQUENCE</scope>
    <source>
        <strain evidence="3">MADBK_172401_WGS</strain>
        <tissue evidence="3">Digestive gland</tissue>
    </source>
</reference>
<keyword evidence="1" id="KW-0521">NADP</keyword>
<evidence type="ECO:0000313" key="4">
    <source>
        <dbReference type="Proteomes" id="UP000770661"/>
    </source>
</evidence>
<dbReference type="PANTHER" id="PTHR43544">
    <property type="entry name" value="SHORT-CHAIN DEHYDROGENASE/REDUCTASE"/>
    <property type="match status" value="1"/>
</dbReference>
<gene>
    <name evidence="3" type="primary">citE</name>
    <name evidence="3" type="ORF">GWK47_007302</name>
</gene>
<dbReference type="PANTHER" id="PTHR43544:SF7">
    <property type="entry name" value="NADB-LER2"/>
    <property type="match status" value="1"/>
</dbReference>
<evidence type="ECO:0000256" key="2">
    <source>
        <dbReference type="ARBA" id="ARBA00023002"/>
    </source>
</evidence>
<dbReference type="PRINTS" id="PR00080">
    <property type="entry name" value="SDRFAMILY"/>
</dbReference>
<dbReference type="GO" id="GO:0016491">
    <property type="term" value="F:oxidoreductase activity"/>
    <property type="evidence" value="ECO:0007669"/>
    <property type="project" value="UniProtKB-KW"/>
</dbReference>
<dbReference type="OrthoDB" id="5296at2759"/>
<dbReference type="SUPFAM" id="SSF51735">
    <property type="entry name" value="NAD(P)-binding Rossmann-fold domains"/>
    <property type="match status" value="1"/>
</dbReference>
<sequence>MVLTDVVDYQSLPRVVDEVKAAVGDTGLNLLVNNAGILEKSATQESNVPLENLEPQIFRSVLETNTIAPLMLIKALLPLLRTAAAAGGPAGPSRAMVVNISSILGSMGTYKERPGIYAYRASKAAINMVTKTLAESSEVEGMLSVAVHPGWVSTDMGTAAAPLTKAVCM</sequence>